<dbReference type="InterPro" id="IPR036390">
    <property type="entry name" value="WH_DNA-bd_sf"/>
</dbReference>
<gene>
    <name evidence="6" type="ORF">DXC78_10265</name>
</gene>
<feature type="domain" description="RCK C-terminal" evidence="5">
    <location>
        <begin position="119"/>
        <end position="203"/>
    </location>
</feature>
<dbReference type="InterPro" id="IPR050679">
    <property type="entry name" value="Bact_HTH_transcr_reg"/>
</dbReference>
<evidence type="ECO:0000259" key="4">
    <source>
        <dbReference type="PROSITE" id="PS50949"/>
    </source>
</evidence>
<dbReference type="InterPro" id="IPR006037">
    <property type="entry name" value="RCK_C"/>
</dbReference>
<dbReference type="InterPro" id="IPR036721">
    <property type="entry name" value="RCK_C_sf"/>
</dbReference>
<dbReference type="GO" id="GO:0003700">
    <property type="term" value="F:DNA-binding transcription factor activity"/>
    <property type="evidence" value="ECO:0007669"/>
    <property type="project" value="InterPro"/>
</dbReference>
<dbReference type="PANTHER" id="PTHR44846">
    <property type="entry name" value="MANNOSYL-D-GLYCERATE TRANSPORT/METABOLISM SYSTEM REPRESSOR MNGR-RELATED"/>
    <property type="match status" value="1"/>
</dbReference>
<evidence type="ECO:0000259" key="5">
    <source>
        <dbReference type="PROSITE" id="PS51202"/>
    </source>
</evidence>
<evidence type="ECO:0000313" key="6">
    <source>
        <dbReference type="EMBL" id="RGD74025.1"/>
    </source>
</evidence>
<sequence>MKQEARYHRLAVEIANQIAEGKYTINDKIRSRSTIASSFQVSAETARKALQVLVESNVIEARAGSGFYVASIEHAQQFVDLYSKTRSIRELRQDMLASILRQKQELEHFDKIIRELEEHTKNTPQELAFSPYKCTVPQGCIHIGKQLQELQIWQRTRATIVAIVHEGDYIVSPGPFARINQHDVLYFVGDFSSKEAMHRLLMEGGTN</sequence>
<dbReference type="GO" id="GO:0008324">
    <property type="term" value="F:monoatomic cation transmembrane transporter activity"/>
    <property type="evidence" value="ECO:0007669"/>
    <property type="project" value="InterPro"/>
</dbReference>
<dbReference type="CDD" id="cd07377">
    <property type="entry name" value="WHTH_GntR"/>
    <property type="match status" value="1"/>
</dbReference>
<accession>A0A3E3DY21</accession>
<dbReference type="Gene3D" id="1.10.10.10">
    <property type="entry name" value="Winged helix-like DNA-binding domain superfamily/Winged helix DNA-binding domain"/>
    <property type="match status" value="1"/>
</dbReference>
<dbReference type="SUPFAM" id="SSF46785">
    <property type="entry name" value="Winged helix' DNA-binding domain"/>
    <property type="match status" value="1"/>
</dbReference>
<evidence type="ECO:0000256" key="3">
    <source>
        <dbReference type="ARBA" id="ARBA00023163"/>
    </source>
</evidence>
<dbReference type="PANTHER" id="PTHR44846:SF1">
    <property type="entry name" value="MANNOSYL-D-GLYCERATE TRANSPORT_METABOLISM SYSTEM REPRESSOR MNGR-RELATED"/>
    <property type="match status" value="1"/>
</dbReference>
<name>A0A3E3DY21_9FIRM</name>
<evidence type="ECO:0000256" key="2">
    <source>
        <dbReference type="ARBA" id="ARBA00023125"/>
    </source>
</evidence>
<keyword evidence="3" id="KW-0804">Transcription</keyword>
<dbReference type="PROSITE" id="PS50949">
    <property type="entry name" value="HTH_GNTR"/>
    <property type="match status" value="1"/>
</dbReference>
<dbReference type="AlphaFoldDB" id="A0A3E3DY21"/>
<dbReference type="Pfam" id="PF00392">
    <property type="entry name" value="GntR"/>
    <property type="match status" value="1"/>
</dbReference>
<dbReference type="GO" id="GO:0003677">
    <property type="term" value="F:DNA binding"/>
    <property type="evidence" value="ECO:0007669"/>
    <property type="project" value="UniProtKB-KW"/>
</dbReference>
<dbReference type="GO" id="GO:0045892">
    <property type="term" value="P:negative regulation of DNA-templated transcription"/>
    <property type="evidence" value="ECO:0007669"/>
    <property type="project" value="TreeGrafter"/>
</dbReference>
<dbReference type="PROSITE" id="PS51202">
    <property type="entry name" value="RCK_C"/>
    <property type="match status" value="1"/>
</dbReference>
<dbReference type="InterPro" id="IPR000524">
    <property type="entry name" value="Tscrpt_reg_HTH_GntR"/>
</dbReference>
<evidence type="ECO:0000256" key="1">
    <source>
        <dbReference type="ARBA" id="ARBA00023015"/>
    </source>
</evidence>
<dbReference type="Pfam" id="PF02080">
    <property type="entry name" value="TrkA_C"/>
    <property type="match status" value="1"/>
</dbReference>
<dbReference type="Gene3D" id="3.30.70.1450">
    <property type="entry name" value="Regulator of K+ conductance, C-terminal domain"/>
    <property type="match status" value="1"/>
</dbReference>
<dbReference type="InterPro" id="IPR036388">
    <property type="entry name" value="WH-like_DNA-bd_sf"/>
</dbReference>
<evidence type="ECO:0000313" key="7">
    <source>
        <dbReference type="Proteomes" id="UP000260721"/>
    </source>
</evidence>
<dbReference type="RefSeq" id="WP_117446944.1">
    <property type="nucleotide sequence ID" value="NZ_CALCIP010000046.1"/>
</dbReference>
<feature type="domain" description="HTH gntR-type" evidence="4">
    <location>
        <begin position="4"/>
        <end position="72"/>
    </location>
</feature>
<dbReference type="EMBL" id="QUSK01000025">
    <property type="protein sequence ID" value="RGD74025.1"/>
    <property type="molecule type" value="Genomic_DNA"/>
</dbReference>
<protein>
    <submittedName>
        <fullName evidence="6">GntR family transcriptional regulator</fullName>
    </submittedName>
</protein>
<organism evidence="6 7">
    <name type="scientific">Faecalicoccus pleomorphus</name>
    <dbReference type="NCBI Taxonomy" id="1323"/>
    <lineage>
        <taxon>Bacteria</taxon>
        <taxon>Bacillati</taxon>
        <taxon>Bacillota</taxon>
        <taxon>Erysipelotrichia</taxon>
        <taxon>Erysipelotrichales</taxon>
        <taxon>Erysipelotrichaceae</taxon>
        <taxon>Faecalicoccus</taxon>
    </lineage>
</organism>
<keyword evidence="2" id="KW-0238">DNA-binding</keyword>
<dbReference type="Proteomes" id="UP000260721">
    <property type="component" value="Unassembled WGS sequence"/>
</dbReference>
<comment type="caution">
    <text evidence="6">The sequence shown here is derived from an EMBL/GenBank/DDBJ whole genome shotgun (WGS) entry which is preliminary data.</text>
</comment>
<reference evidence="6 7" key="1">
    <citation type="submission" date="2018-08" db="EMBL/GenBank/DDBJ databases">
        <title>A genome reference for cultivated species of the human gut microbiota.</title>
        <authorList>
            <person name="Zou Y."/>
            <person name="Xue W."/>
            <person name="Luo G."/>
        </authorList>
    </citation>
    <scope>NUCLEOTIDE SEQUENCE [LARGE SCALE GENOMIC DNA]</scope>
    <source>
        <strain evidence="6 7">TF08-11</strain>
    </source>
</reference>
<dbReference type="GO" id="GO:0006813">
    <property type="term" value="P:potassium ion transport"/>
    <property type="evidence" value="ECO:0007669"/>
    <property type="project" value="InterPro"/>
</dbReference>
<keyword evidence="1" id="KW-0805">Transcription regulation</keyword>
<proteinExistence type="predicted"/>
<dbReference type="SUPFAM" id="SSF116726">
    <property type="entry name" value="TrkA C-terminal domain-like"/>
    <property type="match status" value="1"/>
</dbReference>
<dbReference type="SMART" id="SM00345">
    <property type="entry name" value="HTH_GNTR"/>
    <property type="match status" value="1"/>
</dbReference>